<keyword evidence="1" id="KW-1133">Transmembrane helix</keyword>
<reference evidence="2 3" key="1">
    <citation type="journal article" date="2018" name="Emerg. Microbes Infect.">
        <title>Genomic analysis of oral Campylobacter concisus strains identified a potential bacterial molecular marker associated with active Crohn's disease.</title>
        <authorList>
            <person name="Liu F."/>
            <person name="Ma R."/>
            <person name="Tay C.Y.A."/>
            <person name="Octavia S."/>
            <person name="Lan R."/>
            <person name="Chung H.K.L."/>
            <person name="Riordan S.M."/>
            <person name="Grimm M.C."/>
            <person name="Leong R.W."/>
            <person name="Tanaka M.M."/>
            <person name="Connor S."/>
            <person name="Zhang L."/>
        </authorList>
    </citation>
    <scope>NUCLEOTIDE SEQUENCE [LARGE SCALE GENOMIC DNA]</scope>
    <source>
        <strain evidence="2 3">P2CDO4</strain>
    </source>
</reference>
<dbReference type="EMBL" id="CP021642">
    <property type="protein sequence ID" value="AVX44291.1"/>
    <property type="molecule type" value="Genomic_DNA"/>
</dbReference>
<name>A0A2R4P1J7_9BACT</name>
<organism evidence="2 3">
    <name type="scientific">Campylobacter concisus</name>
    <dbReference type="NCBI Taxonomy" id="199"/>
    <lineage>
        <taxon>Bacteria</taxon>
        <taxon>Pseudomonadati</taxon>
        <taxon>Campylobacterota</taxon>
        <taxon>Epsilonproteobacteria</taxon>
        <taxon>Campylobacterales</taxon>
        <taxon>Campylobacteraceae</taxon>
        <taxon>Campylobacter</taxon>
    </lineage>
</organism>
<proteinExistence type="predicted"/>
<gene>
    <name evidence="2" type="ORF">CCS77_1230</name>
</gene>
<feature type="transmembrane region" description="Helical" evidence="1">
    <location>
        <begin position="6"/>
        <end position="25"/>
    </location>
</feature>
<evidence type="ECO:0000313" key="3">
    <source>
        <dbReference type="Proteomes" id="UP000241854"/>
    </source>
</evidence>
<protein>
    <submittedName>
        <fullName evidence="2">Uncharacterized protein</fullName>
    </submittedName>
</protein>
<keyword evidence="1" id="KW-0472">Membrane</keyword>
<dbReference type="Proteomes" id="UP000241854">
    <property type="component" value="Chromosome"/>
</dbReference>
<keyword evidence="1" id="KW-0812">Transmembrane</keyword>
<evidence type="ECO:0000256" key="1">
    <source>
        <dbReference type="SAM" id="Phobius"/>
    </source>
</evidence>
<accession>A0A2R4P1J7</accession>
<dbReference type="AlphaFoldDB" id="A0A2R4P1J7"/>
<sequence length="51" mass="6130">MVQILDIFMIAAFVLFVIFMIRGVILQAQDKERAREMIREKRENFNKKSEI</sequence>
<evidence type="ECO:0000313" key="2">
    <source>
        <dbReference type="EMBL" id="AVX44291.1"/>
    </source>
</evidence>